<keyword evidence="2" id="KW-1185">Reference proteome</keyword>
<protein>
    <submittedName>
        <fullName evidence="1">Uncharacterized protein</fullName>
    </submittedName>
</protein>
<sequence length="109" mass="12331">MNPPDFESAYRDPPIDVNPPTTEDIRKVIRQNNIEKAAGSDNKPTETLKSDIEDQSCTGRIAAQRIIFEQSSGWNSSLYINLPDYEKAFAMWIGGFDGNFDTMICLRKL</sequence>
<accession>A0A183Q2C7</accession>
<dbReference type="EMBL" id="UZAL01045295">
    <property type="protein sequence ID" value="VDP83312.1"/>
    <property type="molecule type" value="Genomic_DNA"/>
</dbReference>
<organism evidence="1 2">
    <name type="scientific">Schistosoma mattheei</name>
    <dbReference type="NCBI Taxonomy" id="31246"/>
    <lineage>
        <taxon>Eukaryota</taxon>
        <taxon>Metazoa</taxon>
        <taxon>Spiralia</taxon>
        <taxon>Lophotrochozoa</taxon>
        <taxon>Platyhelminthes</taxon>
        <taxon>Trematoda</taxon>
        <taxon>Digenea</taxon>
        <taxon>Strigeidida</taxon>
        <taxon>Schistosomatoidea</taxon>
        <taxon>Schistosomatidae</taxon>
        <taxon>Schistosoma</taxon>
    </lineage>
</organism>
<gene>
    <name evidence="1" type="ORF">SMTD_LOCUS20763</name>
</gene>
<proteinExistence type="predicted"/>
<evidence type="ECO:0000313" key="1">
    <source>
        <dbReference type="EMBL" id="VDP83312.1"/>
    </source>
</evidence>
<name>A0A183Q2C7_9TREM</name>
<evidence type="ECO:0000313" key="2">
    <source>
        <dbReference type="Proteomes" id="UP000269396"/>
    </source>
</evidence>
<reference evidence="1 2" key="1">
    <citation type="submission" date="2018-11" db="EMBL/GenBank/DDBJ databases">
        <authorList>
            <consortium name="Pathogen Informatics"/>
        </authorList>
    </citation>
    <scope>NUCLEOTIDE SEQUENCE [LARGE SCALE GENOMIC DNA]</scope>
    <source>
        <strain>Denwood</strain>
        <strain evidence="2">Zambia</strain>
    </source>
</reference>
<dbReference type="AlphaFoldDB" id="A0A183Q2C7"/>
<dbReference type="Proteomes" id="UP000269396">
    <property type="component" value="Unassembled WGS sequence"/>
</dbReference>